<evidence type="ECO:0000256" key="1">
    <source>
        <dbReference type="ARBA" id="ARBA00005695"/>
    </source>
</evidence>
<feature type="domain" description="Solute-binding protein family 5" evidence="6">
    <location>
        <begin position="105"/>
        <end position="473"/>
    </location>
</feature>
<dbReference type="GO" id="GO:1904680">
    <property type="term" value="F:peptide transmembrane transporter activity"/>
    <property type="evidence" value="ECO:0007669"/>
    <property type="project" value="TreeGrafter"/>
</dbReference>
<feature type="region of interest" description="Disordered" evidence="4">
    <location>
        <begin position="29"/>
        <end position="61"/>
    </location>
</feature>
<keyword evidence="3 5" id="KW-0732">Signal</keyword>
<keyword evidence="2" id="KW-0813">Transport</keyword>
<gene>
    <name evidence="7" type="ORF">JFN88_05130</name>
</gene>
<dbReference type="CDD" id="cd08492">
    <property type="entry name" value="PBP2_NikA_DppA_OppA_like_15"/>
    <property type="match status" value="1"/>
</dbReference>
<dbReference type="Gene3D" id="3.10.105.10">
    <property type="entry name" value="Dipeptide-binding Protein, Domain 3"/>
    <property type="match status" value="1"/>
</dbReference>
<dbReference type="Proteomes" id="UP000640274">
    <property type="component" value="Unassembled WGS sequence"/>
</dbReference>
<evidence type="ECO:0000256" key="4">
    <source>
        <dbReference type="SAM" id="MobiDB-lite"/>
    </source>
</evidence>
<dbReference type="InterPro" id="IPR030678">
    <property type="entry name" value="Peptide/Ni-bd"/>
</dbReference>
<dbReference type="GO" id="GO:0015833">
    <property type="term" value="P:peptide transport"/>
    <property type="evidence" value="ECO:0007669"/>
    <property type="project" value="TreeGrafter"/>
</dbReference>
<dbReference type="RefSeq" id="WP_199018256.1">
    <property type="nucleotide sequence ID" value="NZ_JAELUP010000013.1"/>
</dbReference>
<evidence type="ECO:0000256" key="5">
    <source>
        <dbReference type="SAM" id="SignalP"/>
    </source>
</evidence>
<protein>
    <submittedName>
        <fullName evidence="7">ABC transporter substrate-binding protein</fullName>
    </submittedName>
</protein>
<accession>A0A934J5H9</accession>
<dbReference type="EMBL" id="JAELUP010000013">
    <property type="protein sequence ID" value="MBJ6360703.1"/>
    <property type="molecule type" value="Genomic_DNA"/>
</dbReference>
<comment type="similarity">
    <text evidence="1">Belongs to the bacterial solute-binding protein 5 family.</text>
</comment>
<feature type="chain" id="PRO_5037296786" evidence="5">
    <location>
        <begin position="31"/>
        <end position="562"/>
    </location>
</feature>
<dbReference type="InterPro" id="IPR000914">
    <property type="entry name" value="SBP_5_dom"/>
</dbReference>
<keyword evidence="8" id="KW-1185">Reference proteome</keyword>
<dbReference type="GO" id="GO:0042597">
    <property type="term" value="C:periplasmic space"/>
    <property type="evidence" value="ECO:0007669"/>
    <property type="project" value="UniProtKB-ARBA"/>
</dbReference>
<dbReference type="Gene3D" id="3.40.190.10">
    <property type="entry name" value="Periplasmic binding protein-like II"/>
    <property type="match status" value="1"/>
</dbReference>
<dbReference type="PANTHER" id="PTHR30290">
    <property type="entry name" value="PERIPLASMIC BINDING COMPONENT OF ABC TRANSPORTER"/>
    <property type="match status" value="1"/>
</dbReference>
<dbReference type="SUPFAM" id="SSF53850">
    <property type="entry name" value="Periplasmic binding protein-like II"/>
    <property type="match status" value="1"/>
</dbReference>
<reference evidence="7" key="1">
    <citation type="submission" date="2020-12" db="EMBL/GenBank/DDBJ databases">
        <authorList>
            <person name="Huq M.A."/>
        </authorList>
    </citation>
    <scope>NUCLEOTIDE SEQUENCE</scope>
    <source>
        <strain evidence="7">MAHUQ-46</strain>
    </source>
</reference>
<dbReference type="GO" id="GO:0043190">
    <property type="term" value="C:ATP-binding cassette (ABC) transporter complex"/>
    <property type="evidence" value="ECO:0007669"/>
    <property type="project" value="InterPro"/>
</dbReference>
<evidence type="ECO:0000256" key="2">
    <source>
        <dbReference type="ARBA" id="ARBA00022448"/>
    </source>
</evidence>
<dbReference type="Pfam" id="PF00496">
    <property type="entry name" value="SBP_bac_5"/>
    <property type="match status" value="1"/>
</dbReference>
<comment type="caution">
    <text evidence="7">The sequence shown here is derived from an EMBL/GenBank/DDBJ whole genome shotgun (WGS) entry which is preliminary data.</text>
</comment>
<feature type="signal peptide" evidence="5">
    <location>
        <begin position="1"/>
        <end position="30"/>
    </location>
</feature>
<proteinExistence type="inferred from homology"/>
<name>A0A934J5H9_9BACL</name>
<dbReference type="PROSITE" id="PS51257">
    <property type="entry name" value="PROKAR_LIPOPROTEIN"/>
    <property type="match status" value="1"/>
</dbReference>
<evidence type="ECO:0000313" key="7">
    <source>
        <dbReference type="EMBL" id="MBJ6360703.1"/>
    </source>
</evidence>
<organism evidence="7 8">
    <name type="scientific">Paenibacillus roseus</name>
    <dbReference type="NCBI Taxonomy" id="2798579"/>
    <lineage>
        <taxon>Bacteria</taxon>
        <taxon>Bacillati</taxon>
        <taxon>Bacillota</taxon>
        <taxon>Bacilli</taxon>
        <taxon>Bacillales</taxon>
        <taxon>Paenibacillaceae</taxon>
        <taxon>Paenibacillus</taxon>
    </lineage>
</organism>
<evidence type="ECO:0000256" key="3">
    <source>
        <dbReference type="ARBA" id="ARBA00022729"/>
    </source>
</evidence>
<evidence type="ECO:0000313" key="8">
    <source>
        <dbReference type="Proteomes" id="UP000640274"/>
    </source>
</evidence>
<dbReference type="PANTHER" id="PTHR30290:SF9">
    <property type="entry name" value="OLIGOPEPTIDE-BINDING PROTEIN APPA"/>
    <property type="match status" value="1"/>
</dbReference>
<dbReference type="InterPro" id="IPR039424">
    <property type="entry name" value="SBP_5"/>
</dbReference>
<evidence type="ECO:0000259" key="6">
    <source>
        <dbReference type="Pfam" id="PF00496"/>
    </source>
</evidence>
<dbReference type="PIRSF" id="PIRSF002741">
    <property type="entry name" value="MppA"/>
    <property type="match status" value="1"/>
</dbReference>
<sequence length="562" mass="62479">MHKTHLMRRYKLVSLLTMSFLIVLSGCSSGSSHNKPQDSTTGSPAKEQVASNSKPAEPAKGGELNYALATSPDSLDPQRTGLAVTVRVLHALYDTLVIQGADSSIQPSLATEWEVSPDGKTYTLKLRQDVTFHDGTPFKADAVKFSFDRIFDPATKASNSAQLIRPYESSEIVDDYTIKLHLSTPSNAFLSNLSQGQLAIVSPTAVAKEGDQFGKRPVGSGPFKFVEWQENTQIVVERNPDYKWAPGNVENKEAPYLERLTFKIVPEEATRIGGVQSKQIEAAETVPPQNILQLKNDANFQIFSINTGGLPYTLFINQENQPWNDLKARQALQSAIDVDAIVKTLYRGTYDRAWSPLAPTTFGYDKTLENSDKLDVDKANALLDELGWKLGPDGIREKDGKKLTLRYVDGSPNREKRNDIAAMVKQQLKKIGGLVEVVITKDVRSVVYEQSNYDIFGNSQVNSDPESLRAFYHSGSKIIGGRHNHSALNSPEVDEWIDQGRVETDNAKREELYKKVQQYVIDNAVIIPIYVFPYTVAALNKVQGLKFDALGYPLFNDVYIQN</sequence>
<feature type="compositionally biased region" description="Polar residues" evidence="4">
    <location>
        <begin position="29"/>
        <end position="54"/>
    </location>
</feature>
<dbReference type="AlphaFoldDB" id="A0A934J5H9"/>
<dbReference type="Gene3D" id="3.90.76.10">
    <property type="entry name" value="Dipeptide-binding Protein, Domain 1"/>
    <property type="match status" value="1"/>
</dbReference>